<evidence type="ECO:0000313" key="3">
    <source>
        <dbReference type="Proteomes" id="UP001595696"/>
    </source>
</evidence>
<proteinExistence type="predicted"/>
<feature type="transmembrane region" description="Helical" evidence="1">
    <location>
        <begin position="38"/>
        <end position="55"/>
    </location>
</feature>
<protein>
    <submittedName>
        <fullName evidence="2">Uncharacterized protein</fullName>
    </submittedName>
</protein>
<keyword evidence="1" id="KW-0812">Transmembrane</keyword>
<name>A0ABV8DLZ6_9NOCA</name>
<keyword evidence="1" id="KW-0472">Membrane</keyword>
<comment type="caution">
    <text evidence="2">The sequence shown here is derived from an EMBL/GenBank/DDBJ whole genome shotgun (WGS) entry which is preliminary data.</text>
</comment>
<sequence length="223" mass="23043">MGTHAREHGTAGTASYFDPGDRWVPVDRRWFGMDRRTLLPALVVLALAFLQGVLLPRLDAALPDDDVTVAGDVIALDGGITFPAEPGWALVDGERAADEPSGRGYPTVAVLARNGIRFTVQTGTFDGDANALLDQIERTDAALSGGHGLTATGDATPITTERGATGVVTRFAAAQLDGVLAAFVFDGTGVEIVAVGPARPDQDILTDVGAMIAGLGPIGERAP</sequence>
<evidence type="ECO:0000313" key="2">
    <source>
        <dbReference type="EMBL" id="MFC3961021.1"/>
    </source>
</evidence>
<reference evidence="3" key="1">
    <citation type="journal article" date="2019" name="Int. J. Syst. Evol. Microbiol.">
        <title>The Global Catalogue of Microorganisms (GCM) 10K type strain sequencing project: providing services to taxonomists for standard genome sequencing and annotation.</title>
        <authorList>
            <consortium name="The Broad Institute Genomics Platform"/>
            <consortium name="The Broad Institute Genome Sequencing Center for Infectious Disease"/>
            <person name="Wu L."/>
            <person name="Ma J."/>
        </authorList>
    </citation>
    <scope>NUCLEOTIDE SEQUENCE [LARGE SCALE GENOMIC DNA]</scope>
    <source>
        <strain evidence="3">CGMCC 4.7330</strain>
    </source>
</reference>
<keyword evidence="1" id="KW-1133">Transmembrane helix</keyword>
<dbReference type="EMBL" id="JBHSAX010000003">
    <property type="protein sequence ID" value="MFC3961021.1"/>
    <property type="molecule type" value="Genomic_DNA"/>
</dbReference>
<keyword evidence="3" id="KW-1185">Reference proteome</keyword>
<accession>A0ABV8DLZ6</accession>
<dbReference type="Proteomes" id="UP001595696">
    <property type="component" value="Unassembled WGS sequence"/>
</dbReference>
<organism evidence="2 3">
    <name type="scientific">Nocardia jiangsuensis</name>
    <dbReference type="NCBI Taxonomy" id="1691563"/>
    <lineage>
        <taxon>Bacteria</taxon>
        <taxon>Bacillati</taxon>
        <taxon>Actinomycetota</taxon>
        <taxon>Actinomycetes</taxon>
        <taxon>Mycobacteriales</taxon>
        <taxon>Nocardiaceae</taxon>
        <taxon>Nocardia</taxon>
    </lineage>
</organism>
<evidence type="ECO:0000256" key="1">
    <source>
        <dbReference type="SAM" id="Phobius"/>
    </source>
</evidence>
<dbReference type="RefSeq" id="WP_378610783.1">
    <property type="nucleotide sequence ID" value="NZ_JBHSAX010000003.1"/>
</dbReference>
<gene>
    <name evidence="2" type="ORF">ACFO0B_03350</name>
</gene>